<dbReference type="Pfam" id="PF13432">
    <property type="entry name" value="TPR_16"/>
    <property type="match status" value="2"/>
</dbReference>
<reference evidence="4 5" key="1">
    <citation type="submission" date="2020-08" db="EMBL/GenBank/DDBJ databases">
        <title>A Genomic Blueprint of the Chicken Gut Microbiome.</title>
        <authorList>
            <person name="Gilroy R."/>
            <person name="Ravi A."/>
            <person name="Getino M."/>
            <person name="Pursley I."/>
            <person name="Horton D.L."/>
            <person name="Alikhan N.-F."/>
            <person name="Baker D."/>
            <person name="Gharbi K."/>
            <person name="Hall N."/>
            <person name="Watson M."/>
            <person name="Adriaenssens E.M."/>
            <person name="Foster-Nyarko E."/>
            <person name="Jarju S."/>
            <person name="Secka A."/>
            <person name="Antonio M."/>
            <person name="Oren A."/>
            <person name="Chaudhuri R."/>
            <person name="La Ragione R.M."/>
            <person name="Hildebrand F."/>
            <person name="Pallen M.J."/>
        </authorList>
    </citation>
    <scope>NUCLEOTIDE SEQUENCE [LARGE SCALE GENOMIC DNA]</scope>
    <source>
        <strain evidence="4 5">Sa3CUA8</strain>
    </source>
</reference>
<dbReference type="SUPFAM" id="SSF48452">
    <property type="entry name" value="TPR-like"/>
    <property type="match status" value="1"/>
</dbReference>
<dbReference type="EMBL" id="JACSQY010000008">
    <property type="protein sequence ID" value="MBD7908930.1"/>
    <property type="molecule type" value="Genomic_DNA"/>
</dbReference>
<dbReference type="InterPro" id="IPR011990">
    <property type="entry name" value="TPR-like_helical_dom_sf"/>
</dbReference>
<keyword evidence="5" id="KW-1185">Reference proteome</keyword>
<dbReference type="PANTHER" id="PTHR45586">
    <property type="entry name" value="TPR REPEAT-CONTAINING PROTEIN PA4667"/>
    <property type="match status" value="1"/>
</dbReference>
<keyword evidence="2 3" id="KW-0802">TPR repeat</keyword>
<keyword evidence="1" id="KW-0677">Repeat</keyword>
<feature type="repeat" description="TPR" evidence="3">
    <location>
        <begin position="43"/>
        <end position="76"/>
    </location>
</feature>
<evidence type="ECO:0000313" key="4">
    <source>
        <dbReference type="EMBL" id="MBD7908930.1"/>
    </source>
</evidence>
<dbReference type="SMART" id="SM00028">
    <property type="entry name" value="TPR"/>
    <property type="match status" value="4"/>
</dbReference>
<feature type="repeat" description="TPR" evidence="3">
    <location>
        <begin position="77"/>
        <end position="110"/>
    </location>
</feature>
<evidence type="ECO:0000313" key="5">
    <source>
        <dbReference type="Proteomes" id="UP000659496"/>
    </source>
</evidence>
<dbReference type="PROSITE" id="PS50005">
    <property type="entry name" value="TPR"/>
    <property type="match status" value="2"/>
</dbReference>
<dbReference type="Proteomes" id="UP000659496">
    <property type="component" value="Unassembled WGS sequence"/>
</dbReference>
<protein>
    <submittedName>
        <fullName evidence="4">Tetratricopeptide repeat protein</fullName>
    </submittedName>
</protein>
<name>A0ABR8PL70_9BACL</name>
<dbReference type="InterPro" id="IPR019734">
    <property type="entry name" value="TPR_rpt"/>
</dbReference>
<organism evidence="4 5">
    <name type="scientific">Sporosarcina gallistercoris</name>
    <dbReference type="NCBI Taxonomy" id="2762245"/>
    <lineage>
        <taxon>Bacteria</taxon>
        <taxon>Bacillati</taxon>
        <taxon>Bacillota</taxon>
        <taxon>Bacilli</taxon>
        <taxon>Bacillales</taxon>
        <taxon>Caryophanaceae</taxon>
        <taxon>Sporosarcina</taxon>
    </lineage>
</organism>
<dbReference type="InterPro" id="IPR051012">
    <property type="entry name" value="CellSynth/LPSAsmb/PSIAsmb"/>
</dbReference>
<evidence type="ECO:0000256" key="3">
    <source>
        <dbReference type="PROSITE-ProRule" id="PRU00339"/>
    </source>
</evidence>
<gene>
    <name evidence="4" type="ORF">H9659_11365</name>
</gene>
<comment type="caution">
    <text evidence="4">The sequence shown here is derived from an EMBL/GenBank/DDBJ whole genome shotgun (WGS) entry which is preliminary data.</text>
</comment>
<accession>A0ABR8PL70</accession>
<sequence length="532" mass="61338">MVYCSHIARRSVFLVPSCFFGGICLDKNEQNKNNNIISFVPDGVFYYERALAEIQKEQFPEALKYLKRAVELNPDNHRIVMQYGIMVMEEGRFEEALDLLIQAYELEPTDREVIFYLAEIHAHLGLLREAKLFAEKYMDVAPEGELSEEAKEIIEFAEQEAAFLADDQQGDEEVHLLQEKARRLMETGEFDKAVTVLEDIVVDHPESWSSFNNLALAYFYRGETTDARELLYDVLRKDQGNVHALCNLAVFYYYEGDQEKLKPLVDLLVKIRPYQFENRYKLGATFALIGNHKEAYHWLRSIQKKGFEGDAGFFFWLAQSAFFSGHRQQAETAFSRLIEIDPSKAGLEPWIDANANQQIDESIYTQDKQFLLDKISNEYVSERMFGFFLLGKSIHKQEIVAHPAYIDVEKLEDLEKLVLASSLDYNLVEKSIADQAFNRAMQATELLYAKHNPLDEEGTHLFQMWFTLFETGIEKQYPFKNPNAIAAAVDFMFHSSRSKGITKTKLAALYGISTPTLTKYVSELFELLPNFS</sequence>
<evidence type="ECO:0000256" key="1">
    <source>
        <dbReference type="ARBA" id="ARBA00022737"/>
    </source>
</evidence>
<evidence type="ECO:0000256" key="2">
    <source>
        <dbReference type="ARBA" id="ARBA00022803"/>
    </source>
</evidence>
<dbReference type="Gene3D" id="1.25.40.10">
    <property type="entry name" value="Tetratricopeptide repeat domain"/>
    <property type="match status" value="2"/>
</dbReference>
<dbReference type="PANTHER" id="PTHR45586:SF1">
    <property type="entry name" value="LIPOPOLYSACCHARIDE ASSEMBLY PROTEIN B"/>
    <property type="match status" value="1"/>
</dbReference>
<proteinExistence type="predicted"/>